<evidence type="ECO:0000313" key="1">
    <source>
        <dbReference type="EMBL" id="KAJ4483122.1"/>
    </source>
</evidence>
<dbReference type="Proteomes" id="UP001150217">
    <property type="component" value="Unassembled WGS sequence"/>
</dbReference>
<comment type="caution">
    <text evidence="1">The sequence shown here is derived from an EMBL/GenBank/DDBJ whole genome shotgun (WGS) entry which is preliminary data.</text>
</comment>
<name>A0ABQ8VA72_9AGAR</name>
<proteinExistence type="predicted"/>
<evidence type="ECO:0000313" key="2">
    <source>
        <dbReference type="Proteomes" id="UP001150217"/>
    </source>
</evidence>
<keyword evidence="2" id="KW-1185">Reference proteome</keyword>
<evidence type="ECO:0008006" key="3">
    <source>
        <dbReference type="Google" id="ProtNLM"/>
    </source>
</evidence>
<sequence>MPYSVSNTASPPWIGMHIRIIKGEYKAYHGYVHHVNPSNSSISGLKIVVELSAHTSNGTNSLVTVDYDDIREFVHWRTLAEVQPLGLYQTSYNLRPDYFPPQLDVPYIPQPGPEVVSRFTTPFPTASDVTLDTFWGVQPLEEIKPQDLHWILHPAFNQKSLQVFIDPTHSLHGGHAKWVYVDNGIVSLKKQGGHTEQLELAVIQRPMVPPVRTCKSLLAIIEGNHFGELVRCIYWTRGECGEEKLWVAIATNAGTLSETLHHDVFPVSRSHTVAVKTDAEVERHGKSLILDLRSKLMEFDCICVMPRPLAIAPFLCLHVLVTTRTAPVSAIRSHTLHRSTSVPPQDIPSTIFSFPRHE</sequence>
<protein>
    <recommendedName>
        <fullName evidence="3">KOW domain-containing protein</fullName>
    </recommendedName>
</protein>
<dbReference type="EMBL" id="JANVFT010000056">
    <property type="protein sequence ID" value="KAJ4483122.1"/>
    <property type="molecule type" value="Genomic_DNA"/>
</dbReference>
<organism evidence="1 2">
    <name type="scientific">Lentinula lateritia</name>
    <dbReference type="NCBI Taxonomy" id="40482"/>
    <lineage>
        <taxon>Eukaryota</taxon>
        <taxon>Fungi</taxon>
        <taxon>Dikarya</taxon>
        <taxon>Basidiomycota</taxon>
        <taxon>Agaricomycotina</taxon>
        <taxon>Agaricomycetes</taxon>
        <taxon>Agaricomycetidae</taxon>
        <taxon>Agaricales</taxon>
        <taxon>Marasmiineae</taxon>
        <taxon>Omphalotaceae</taxon>
        <taxon>Lentinula</taxon>
    </lineage>
</organism>
<accession>A0ABQ8VA72</accession>
<gene>
    <name evidence="1" type="ORF">C8R41DRAFT_921932</name>
</gene>
<reference evidence="1" key="1">
    <citation type="submission" date="2022-08" db="EMBL/GenBank/DDBJ databases">
        <title>A Global Phylogenomic Analysis of the Shiitake Genus Lentinula.</title>
        <authorList>
            <consortium name="DOE Joint Genome Institute"/>
            <person name="Sierra-Patev S."/>
            <person name="Min B."/>
            <person name="Naranjo-Ortiz M."/>
            <person name="Looney B."/>
            <person name="Konkel Z."/>
            <person name="Slot J.C."/>
            <person name="Sakamoto Y."/>
            <person name="Steenwyk J.L."/>
            <person name="Rokas A."/>
            <person name="Carro J."/>
            <person name="Camarero S."/>
            <person name="Ferreira P."/>
            <person name="Molpeceres G."/>
            <person name="Ruiz-Duenas F.J."/>
            <person name="Serrano A."/>
            <person name="Henrissat B."/>
            <person name="Drula E."/>
            <person name="Hughes K.W."/>
            <person name="Mata J.L."/>
            <person name="Ishikawa N.K."/>
            <person name="Vargas-Isla R."/>
            <person name="Ushijima S."/>
            <person name="Smith C.A."/>
            <person name="Ahrendt S."/>
            <person name="Andreopoulos W."/>
            <person name="He G."/>
            <person name="Labutti K."/>
            <person name="Lipzen A."/>
            <person name="Ng V."/>
            <person name="Riley R."/>
            <person name="Sandor L."/>
            <person name="Barry K."/>
            <person name="Martinez A.T."/>
            <person name="Xiao Y."/>
            <person name="Gibbons J.G."/>
            <person name="Terashima K."/>
            <person name="Grigoriev I.V."/>
            <person name="Hibbett D.S."/>
        </authorList>
    </citation>
    <scope>NUCLEOTIDE SEQUENCE</scope>
    <source>
        <strain evidence="1">RHP3577 ss4</strain>
    </source>
</reference>